<dbReference type="Proteomes" id="UP000051790">
    <property type="component" value="Unassembled WGS sequence"/>
</dbReference>
<organism evidence="2 3">
    <name type="scientific">Lacticaseibacillus manihotivorans DSM 13343 = JCM 12514</name>
    <dbReference type="NCBI Taxonomy" id="1423769"/>
    <lineage>
        <taxon>Bacteria</taxon>
        <taxon>Bacillati</taxon>
        <taxon>Bacillota</taxon>
        <taxon>Bacilli</taxon>
        <taxon>Lactobacillales</taxon>
        <taxon>Lactobacillaceae</taxon>
        <taxon>Lacticaseibacillus</taxon>
    </lineage>
</organism>
<dbReference type="RefSeq" id="WP_056965035.1">
    <property type="nucleotide sequence ID" value="NZ_AZEU01000302.1"/>
</dbReference>
<feature type="transmembrane region" description="Helical" evidence="1">
    <location>
        <begin position="161"/>
        <end position="182"/>
    </location>
</feature>
<comment type="caution">
    <text evidence="2">The sequence shown here is derived from an EMBL/GenBank/DDBJ whole genome shotgun (WGS) entry which is preliminary data.</text>
</comment>
<reference evidence="2 3" key="1">
    <citation type="journal article" date="2015" name="Genome Announc.">
        <title>Expanding the biotechnology potential of lactobacilli through comparative genomics of 213 strains and associated genera.</title>
        <authorList>
            <person name="Sun Z."/>
            <person name="Harris H.M."/>
            <person name="McCann A."/>
            <person name="Guo C."/>
            <person name="Argimon S."/>
            <person name="Zhang W."/>
            <person name="Yang X."/>
            <person name="Jeffery I.B."/>
            <person name="Cooney J.C."/>
            <person name="Kagawa T.F."/>
            <person name="Liu W."/>
            <person name="Song Y."/>
            <person name="Salvetti E."/>
            <person name="Wrobel A."/>
            <person name="Rasinkangas P."/>
            <person name="Parkhill J."/>
            <person name="Rea M.C."/>
            <person name="O'Sullivan O."/>
            <person name="Ritari J."/>
            <person name="Douillard F.P."/>
            <person name="Paul Ross R."/>
            <person name="Yang R."/>
            <person name="Briner A.E."/>
            <person name="Felis G.E."/>
            <person name="de Vos W.M."/>
            <person name="Barrangou R."/>
            <person name="Klaenhammer T.R."/>
            <person name="Caufield P.W."/>
            <person name="Cui Y."/>
            <person name="Zhang H."/>
            <person name="O'Toole P.W."/>
        </authorList>
    </citation>
    <scope>NUCLEOTIDE SEQUENCE [LARGE SCALE GENOMIC DNA]</scope>
    <source>
        <strain evidence="2 3">DSM 13343</strain>
    </source>
</reference>
<evidence type="ECO:0000256" key="1">
    <source>
        <dbReference type="SAM" id="Phobius"/>
    </source>
</evidence>
<feature type="transmembrane region" description="Helical" evidence="1">
    <location>
        <begin position="96"/>
        <end position="115"/>
    </location>
</feature>
<evidence type="ECO:0000313" key="3">
    <source>
        <dbReference type="Proteomes" id="UP000051790"/>
    </source>
</evidence>
<feature type="transmembrane region" description="Helical" evidence="1">
    <location>
        <begin position="6"/>
        <end position="23"/>
    </location>
</feature>
<evidence type="ECO:0008006" key="4">
    <source>
        <dbReference type="Google" id="ProtNLM"/>
    </source>
</evidence>
<sequence length="184" mass="20967">MLELLFLLFVGLELVTIVIYLRLQKHVNQKYPSLRQPVQTTPFEKWRTQHHVIDSLSNYSQAPYQQTKAIGRWLLLMFACLGGCAASFLVSDFVNWPAFISPIGLLVSAFGLAHAQRRNLILQLPAWQALIEHDPDLAASFGVTEDKLPQLKLRTTKLMNLHWIWLLAVTFLVIAIICAISIKF</sequence>
<evidence type="ECO:0000313" key="2">
    <source>
        <dbReference type="EMBL" id="KRL39269.1"/>
    </source>
</evidence>
<protein>
    <recommendedName>
        <fullName evidence="4">Integral membrane protein</fullName>
    </recommendedName>
</protein>
<proteinExistence type="predicted"/>
<keyword evidence="1" id="KW-0812">Transmembrane</keyword>
<dbReference type="PATRIC" id="fig|1423769.4.peg.2846"/>
<keyword evidence="3" id="KW-1185">Reference proteome</keyword>
<name>A0A0R1QAF3_9LACO</name>
<feature type="transmembrane region" description="Helical" evidence="1">
    <location>
        <begin position="73"/>
        <end position="90"/>
    </location>
</feature>
<dbReference type="AlphaFoldDB" id="A0A0R1QAF3"/>
<dbReference type="OrthoDB" id="9849117at2"/>
<dbReference type="EMBL" id="AZEU01000302">
    <property type="protein sequence ID" value="KRL39269.1"/>
    <property type="molecule type" value="Genomic_DNA"/>
</dbReference>
<accession>A0A0R1QAF3</accession>
<keyword evidence="1" id="KW-0472">Membrane</keyword>
<keyword evidence="1" id="KW-1133">Transmembrane helix</keyword>
<gene>
    <name evidence="2" type="ORF">FD01_GL002637</name>
</gene>